<dbReference type="GO" id="GO:0016020">
    <property type="term" value="C:membrane"/>
    <property type="evidence" value="ECO:0007669"/>
    <property type="project" value="InterPro"/>
</dbReference>
<evidence type="ECO:0000313" key="11">
    <source>
        <dbReference type="Proteomes" id="UP000032512"/>
    </source>
</evidence>
<evidence type="ECO:0000256" key="4">
    <source>
        <dbReference type="ARBA" id="ARBA00022679"/>
    </source>
</evidence>
<evidence type="ECO:0000256" key="7">
    <source>
        <dbReference type="ARBA" id="ARBA00022840"/>
    </source>
</evidence>
<dbReference type="InterPro" id="IPR050482">
    <property type="entry name" value="Sensor_HK_TwoCompSys"/>
</dbReference>
<dbReference type="PANTHER" id="PTHR24421:SF10">
    <property type="entry name" value="NITRATE_NITRITE SENSOR PROTEIN NARQ"/>
    <property type="match status" value="1"/>
</dbReference>
<dbReference type="PATRIC" id="fig|285983.3.peg.3557"/>
<keyword evidence="5" id="KW-0547">Nucleotide-binding</keyword>
<evidence type="ECO:0000256" key="6">
    <source>
        <dbReference type="ARBA" id="ARBA00022777"/>
    </source>
</evidence>
<reference evidence="10 11" key="1">
    <citation type="submission" date="2015-01" db="EMBL/GenBank/DDBJ databases">
        <title>Draft genome sequences of the supercritical CO2 tolerant bacteria Bacillus subterraneus MITOT1 and Bacillus cereus MIT0214.</title>
        <authorList>
            <person name="Peet K.C."/>
            <person name="Thompson J.R."/>
        </authorList>
    </citation>
    <scope>NUCLEOTIDE SEQUENCE [LARGE SCALE GENOMIC DNA]</scope>
    <source>
        <strain evidence="10 11">MITOT1</strain>
    </source>
</reference>
<keyword evidence="4" id="KW-0808">Transferase</keyword>
<dbReference type="SUPFAM" id="SSF55785">
    <property type="entry name" value="PYP-like sensor domain (PAS domain)"/>
    <property type="match status" value="1"/>
</dbReference>
<keyword evidence="6" id="KW-0418">Kinase</keyword>
<dbReference type="InterPro" id="IPR000014">
    <property type="entry name" value="PAS"/>
</dbReference>
<feature type="domain" description="PAS" evidence="9">
    <location>
        <begin position="4"/>
        <end position="45"/>
    </location>
</feature>
<keyword evidence="8" id="KW-0902">Two-component regulatory system</keyword>
<dbReference type="EMBL" id="JXIQ01000029">
    <property type="protein sequence ID" value="KIY22981.1"/>
    <property type="molecule type" value="Genomic_DNA"/>
</dbReference>
<sequence>MLMQTEYLAEIVDDLPEGMIIMDEERIIHYLNKKGSKMTGWKLGEKVPYCSYCQGRAVNEDENRCILTADNPIPSFNSHLAVYEGLEEFEMSLKKRKNYYVLRIQKPVHNENSERARFHELLVRETLLAQEAERKRIARELHDHIGQSVYSIFLGLEVIKQGIFDHKYQQHLFNMMNVIEKTLENIKQLTKSLRPEMIHDIGLEKSLRQAVRDWRKLYQIEIFLEMELDNEQKFDPEKELHLFRVIQESISNSVRHGQASYISIHLKTYYQYVFFDFYDNGNGFKLEAGKKKGLGLKHMYERCKMLDGDIKWLSKEGGPTRIEGFVSLIKTEGERESECNDHRRP</sequence>
<dbReference type="AlphaFoldDB" id="A0A0D6ZD48"/>
<dbReference type="Pfam" id="PF07730">
    <property type="entry name" value="HisKA_3"/>
    <property type="match status" value="1"/>
</dbReference>
<evidence type="ECO:0000313" key="10">
    <source>
        <dbReference type="EMBL" id="KIY22981.1"/>
    </source>
</evidence>
<dbReference type="Gene3D" id="1.20.5.1930">
    <property type="match status" value="1"/>
</dbReference>
<evidence type="ECO:0000256" key="1">
    <source>
        <dbReference type="ARBA" id="ARBA00000085"/>
    </source>
</evidence>
<organism evidence="10 11">
    <name type="scientific">Mesobacillus subterraneus</name>
    <dbReference type="NCBI Taxonomy" id="285983"/>
    <lineage>
        <taxon>Bacteria</taxon>
        <taxon>Bacillati</taxon>
        <taxon>Bacillota</taxon>
        <taxon>Bacilli</taxon>
        <taxon>Bacillales</taxon>
        <taxon>Bacillaceae</taxon>
        <taxon>Mesobacillus</taxon>
    </lineage>
</organism>
<comment type="catalytic activity">
    <reaction evidence="1">
        <text>ATP + protein L-histidine = ADP + protein N-phospho-L-histidine.</text>
        <dbReference type="EC" id="2.7.13.3"/>
    </reaction>
</comment>
<evidence type="ECO:0000256" key="2">
    <source>
        <dbReference type="ARBA" id="ARBA00012438"/>
    </source>
</evidence>
<accession>A0A0D6ZD48</accession>
<keyword evidence="7" id="KW-0067">ATP-binding</keyword>
<dbReference type="Gene3D" id="3.30.450.20">
    <property type="entry name" value="PAS domain"/>
    <property type="match status" value="1"/>
</dbReference>
<dbReference type="SUPFAM" id="SSF55874">
    <property type="entry name" value="ATPase domain of HSP90 chaperone/DNA topoisomerase II/histidine kinase"/>
    <property type="match status" value="1"/>
</dbReference>
<dbReference type="InterPro" id="IPR036890">
    <property type="entry name" value="HATPase_C_sf"/>
</dbReference>
<name>A0A0D6ZD48_9BACI</name>
<evidence type="ECO:0000256" key="8">
    <source>
        <dbReference type="ARBA" id="ARBA00023012"/>
    </source>
</evidence>
<evidence type="ECO:0000256" key="5">
    <source>
        <dbReference type="ARBA" id="ARBA00022741"/>
    </source>
</evidence>
<dbReference type="Proteomes" id="UP000032512">
    <property type="component" value="Unassembled WGS sequence"/>
</dbReference>
<evidence type="ECO:0000259" key="9">
    <source>
        <dbReference type="PROSITE" id="PS50112"/>
    </source>
</evidence>
<gene>
    <name evidence="10" type="ORF">UB32_05220</name>
</gene>
<dbReference type="PROSITE" id="PS50112">
    <property type="entry name" value="PAS"/>
    <property type="match status" value="1"/>
</dbReference>
<comment type="caution">
    <text evidence="10">The sequence shown here is derived from an EMBL/GenBank/DDBJ whole genome shotgun (WGS) entry which is preliminary data.</text>
</comment>
<keyword evidence="11" id="KW-1185">Reference proteome</keyword>
<dbReference type="EC" id="2.7.13.3" evidence="2"/>
<dbReference type="GO" id="GO:0046983">
    <property type="term" value="F:protein dimerization activity"/>
    <property type="evidence" value="ECO:0007669"/>
    <property type="project" value="InterPro"/>
</dbReference>
<dbReference type="InterPro" id="IPR003594">
    <property type="entry name" value="HATPase_dom"/>
</dbReference>
<dbReference type="Pfam" id="PF13188">
    <property type="entry name" value="PAS_8"/>
    <property type="match status" value="1"/>
</dbReference>
<dbReference type="OrthoDB" id="9760839at2"/>
<dbReference type="RefSeq" id="WP_044391825.1">
    <property type="nucleotide sequence ID" value="NZ_JXIQ01000029.1"/>
</dbReference>
<protein>
    <recommendedName>
        <fullName evidence="2">histidine kinase</fullName>
        <ecNumber evidence="2">2.7.13.3</ecNumber>
    </recommendedName>
</protein>
<dbReference type="CDD" id="cd16917">
    <property type="entry name" value="HATPase_UhpB-NarQ-NarX-like"/>
    <property type="match status" value="1"/>
</dbReference>
<dbReference type="InterPro" id="IPR035965">
    <property type="entry name" value="PAS-like_dom_sf"/>
</dbReference>
<dbReference type="GO" id="GO:0005524">
    <property type="term" value="F:ATP binding"/>
    <property type="evidence" value="ECO:0007669"/>
    <property type="project" value="UniProtKB-KW"/>
</dbReference>
<dbReference type="Gene3D" id="3.30.565.10">
    <property type="entry name" value="Histidine kinase-like ATPase, C-terminal domain"/>
    <property type="match status" value="1"/>
</dbReference>
<proteinExistence type="predicted"/>
<dbReference type="Pfam" id="PF02518">
    <property type="entry name" value="HATPase_c"/>
    <property type="match status" value="1"/>
</dbReference>
<dbReference type="GO" id="GO:0000155">
    <property type="term" value="F:phosphorelay sensor kinase activity"/>
    <property type="evidence" value="ECO:0007669"/>
    <property type="project" value="InterPro"/>
</dbReference>
<dbReference type="PANTHER" id="PTHR24421">
    <property type="entry name" value="NITRATE/NITRITE SENSOR PROTEIN NARX-RELATED"/>
    <property type="match status" value="1"/>
</dbReference>
<evidence type="ECO:0000256" key="3">
    <source>
        <dbReference type="ARBA" id="ARBA00022553"/>
    </source>
</evidence>
<dbReference type="InterPro" id="IPR011712">
    <property type="entry name" value="Sig_transdc_His_kin_sub3_dim/P"/>
</dbReference>
<keyword evidence="3" id="KW-0597">Phosphoprotein</keyword>